<evidence type="ECO:0000259" key="1">
    <source>
        <dbReference type="Pfam" id="PF01370"/>
    </source>
</evidence>
<proteinExistence type="predicted"/>
<accession>A0A6A0B461</accession>
<dbReference type="Gene3D" id="3.40.50.720">
    <property type="entry name" value="NAD(P)-binding Rossmann-like Domain"/>
    <property type="match status" value="1"/>
</dbReference>
<sequence length="307" mass="33415">MKIAITGGSGFIGKNLIAQLAKVVGNEIIVFDRHFDAVLSTYDNVEQRLMDFDISYGFDFHLQQVDVLYHLVTTSTPATARSLVTEITNNVLPSTLMFEAAVRQGVKKIIFLSSGGAVYGGDTAEHHSETDILLPLSTYGEQKLMIERSLAFTTQNTDTDYAIIRLSNPYGPGQNPKGALGLVTKLVYQALTHAPITIYGDGENIRDFIYIDDAIQGILDIVANGADNQIYNLGTGQGASVNEILERVTSEVGVTAVNYVSARQTDVRVSVLDISKFKQITSLTGFVSLSDGIQKTKDFFQESGEIS</sequence>
<dbReference type="Pfam" id="PF01370">
    <property type="entry name" value="Epimerase"/>
    <property type="match status" value="1"/>
</dbReference>
<dbReference type="SUPFAM" id="SSF51735">
    <property type="entry name" value="NAD(P)-binding Rossmann-fold domains"/>
    <property type="match status" value="1"/>
</dbReference>
<gene>
    <name evidence="2" type="ORF">Hs20B_03400</name>
</gene>
<evidence type="ECO:0000313" key="3">
    <source>
        <dbReference type="Proteomes" id="UP000475928"/>
    </source>
</evidence>
<dbReference type="PANTHER" id="PTHR43245:SF13">
    <property type="entry name" value="UDP-D-APIOSE_UDP-D-XYLOSE SYNTHASE 2"/>
    <property type="match status" value="1"/>
</dbReference>
<dbReference type="InterPro" id="IPR001509">
    <property type="entry name" value="Epimerase_deHydtase"/>
</dbReference>
<feature type="domain" description="NAD-dependent epimerase/dehydratase" evidence="1">
    <location>
        <begin position="3"/>
        <end position="234"/>
    </location>
</feature>
<name>A0A6A0B461_9LACT</name>
<comment type="caution">
    <text evidence="2">The sequence shown here is derived from an EMBL/GenBank/DDBJ whole genome shotgun (WGS) entry which is preliminary data.</text>
</comment>
<keyword evidence="3" id="KW-1185">Reference proteome</keyword>
<dbReference type="AlphaFoldDB" id="A0A6A0B461"/>
<dbReference type="RefSeq" id="WP_172354980.1">
    <property type="nucleotide sequence ID" value="NZ_BLLH01000001.1"/>
</dbReference>
<dbReference type="InterPro" id="IPR036291">
    <property type="entry name" value="NAD(P)-bd_dom_sf"/>
</dbReference>
<dbReference type="InterPro" id="IPR050177">
    <property type="entry name" value="Lipid_A_modif_metabolic_enz"/>
</dbReference>
<dbReference type="Proteomes" id="UP000475928">
    <property type="component" value="Unassembled WGS sequence"/>
</dbReference>
<protein>
    <submittedName>
        <fullName evidence="2">UDP-glucose 4-epimerase</fullName>
    </submittedName>
</protein>
<organism evidence="2 3">
    <name type="scientific">Pseudolactococcus insecticola</name>
    <dbReference type="NCBI Taxonomy" id="2709158"/>
    <lineage>
        <taxon>Bacteria</taxon>
        <taxon>Bacillati</taxon>
        <taxon>Bacillota</taxon>
        <taxon>Bacilli</taxon>
        <taxon>Lactobacillales</taxon>
        <taxon>Streptococcaceae</taxon>
        <taxon>Pseudolactococcus</taxon>
    </lineage>
</organism>
<dbReference type="EMBL" id="BLLH01000001">
    <property type="protein sequence ID" value="GFH39942.1"/>
    <property type="molecule type" value="Genomic_DNA"/>
</dbReference>
<reference evidence="2 3" key="1">
    <citation type="submission" date="2020-02" db="EMBL/GenBank/DDBJ databases">
        <title>Draft genome sequence of Lactococcus sp. Hs20B0-1.</title>
        <authorList>
            <person name="Noda S."/>
            <person name="Yuki M."/>
            <person name="Ohkuma M."/>
        </authorList>
    </citation>
    <scope>NUCLEOTIDE SEQUENCE [LARGE SCALE GENOMIC DNA]</scope>
    <source>
        <strain evidence="2 3">Hs20B0-1</strain>
    </source>
</reference>
<dbReference type="PANTHER" id="PTHR43245">
    <property type="entry name" value="BIFUNCTIONAL POLYMYXIN RESISTANCE PROTEIN ARNA"/>
    <property type="match status" value="1"/>
</dbReference>
<evidence type="ECO:0000313" key="2">
    <source>
        <dbReference type="EMBL" id="GFH39942.1"/>
    </source>
</evidence>
<dbReference type="PRINTS" id="PR01713">
    <property type="entry name" value="NUCEPIMERASE"/>
</dbReference>